<dbReference type="PANTHER" id="PTHR44591:SF23">
    <property type="entry name" value="CHEY SUBFAMILY"/>
    <property type="match status" value="1"/>
</dbReference>
<dbReference type="RefSeq" id="WP_322466477.1">
    <property type="nucleotide sequence ID" value="NZ_JAXOJX010000029.1"/>
</dbReference>
<sequence>MLLPPSPITLQPDFVITDIALPGMDGQQLLHALREREGLRALPVIALTGVGRPGNARRAIAASFAAHLRKPVMLDKLLPTLRELAPQRE</sequence>
<accession>A0ABU5IHY3</accession>
<evidence type="ECO:0000259" key="3">
    <source>
        <dbReference type="PROSITE" id="PS50110"/>
    </source>
</evidence>
<evidence type="ECO:0000313" key="5">
    <source>
        <dbReference type="Proteomes" id="UP001293718"/>
    </source>
</evidence>
<gene>
    <name evidence="4" type="ORF">SM757_17600</name>
</gene>
<name>A0ABU5IHY3_9BURK</name>
<feature type="modified residue" description="4-aspartylphosphate" evidence="2">
    <location>
        <position position="18"/>
    </location>
</feature>
<dbReference type="SUPFAM" id="SSF52172">
    <property type="entry name" value="CheY-like"/>
    <property type="match status" value="1"/>
</dbReference>
<dbReference type="Gene3D" id="3.40.50.2300">
    <property type="match status" value="1"/>
</dbReference>
<reference evidence="4 5" key="1">
    <citation type="submission" date="2023-11" db="EMBL/GenBank/DDBJ databases">
        <title>Draft genome of Azohydromonas lata strain H1 (DSM1123), a polyhydroxyalkanoate producer.</title>
        <authorList>
            <person name="Traversa D."/>
            <person name="D'Addabbo P."/>
            <person name="Pazzani C."/>
            <person name="Manzari C."/>
            <person name="Chiara M."/>
            <person name="Scrascia M."/>
        </authorList>
    </citation>
    <scope>NUCLEOTIDE SEQUENCE [LARGE SCALE GENOMIC DNA]</scope>
    <source>
        <strain evidence="4 5">H1</strain>
    </source>
</reference>
<comment type="caution">
    <text evidence="4">The sequence shown here is derived from an EMBL/GenBank/DDBJ whole genome shotgun (WGS) entry which is preliminary data.</text>
</comment>
<dbReference type="EMBL" id="JAXOJX010000029">
    <property type="protein sequence ID" value="MDZ5458394.1"/>
    <property type="molecule type" value="Genomic_DNA"/>
</dbReference>
<protein>
    <submittedName>
        <fullName evidence="4">Response regulator</fullName>
    </submittedName>
</protein>
<dbReference type="InterPro" id="IPR011006">
    <property type="entry name" value="CheY-like_superfamily"/>
</dbReference>
<organism evidence="4 5">
    <name type="scientific">Azohydromonas lata</name>
    <dbReference type="NCBI Taxonomy" id="45677"/>
    <lineage>
        <taxon>Bacteria</taxon>
        <taxon>Pseudomonadati</taxon>
        <taxon>Pseudomonadota</taxon>
        <taxon>Betaproteobacteria</taxon>
        <taxon>Burkholderiales</taxon>
        <taxon>Sphaerotilaceae</taxon>
        <taxon>Azohydromonas</taxon>
    </lineage>
</organism>
<evidence type="ECO:0000256" key="1">
    <source>
        <dbReference type="ARBA" id="ARBA00022553"/>
    </source>
</evidence>
<dbReference type="PANTHER" id="PTHR44591">
    <property type="entry name" value="STRESS RESPONSE REGULATOR PROTEIN 1"/>
    <property type="match status" value="1"/>
</dbReference>
<keyword evidence="5" id="KW-1185">Reference proteome</keyword>
<dbReference type="PROSITE" id="PS50110">
    <property type="entry name" value="RESPONSE_REGULATORY"/>
    <property type="match status" value="1"/>
</dbReference>
<proteinExistence type="predicted"/>
<dbReference type="Pfam" id="PF00072">
    <property type="entry name" value="Response_reg"/>
    <property type="match status" value="1"/>
</dbReference>
<feature type="domain" description="Response regulatory" evidence="3">
    <location>
        <begin position="1"/>
        <end position="85"/>
    </location>
</feature>
<dbReference type="InterPro" id="IPR050595">
    <property type="entry name" value="Bact_response_regulator"/>
</dbReference>
<keyword evidence="1 2" id="KW-0597">Phosphoprotein</keyword>
<dbReference type="Proteomes" id="UP001293718">
    <property type="component" value="Unassembled WGS sequence"/>
</dbReference>
<evidence type="ECO:0000313" key="4">
    <source>
        <dbReference type="EMBL" id="MDZ5458394.1"/>
    </source>
</evidence>
<dbReference type="InterPro" id="IPR001789">
    <property type="entry name" value="Sig_transdc_resp-reg_receiver"/>
</dbReference>
<evidence type="ECO:0000256" key="2">
    <source>
        <dbReference type="PROSITE-ProRule" id="PRU00169"/>
    </source>
</evidence>